<dbReference type="GO" id="GO:0016020">
    <property type="term" value="C:membrane"/>
    <property type="evidence" value="ECO:0007669"/>
    <property type="project" value="TreeGrafter"/>
</dbReference>
<dbReference type="GO" id="GO:0043171">
    <property type="term" value="P:peptide catabolic process"/>
    <property type="evidence" value="ECO:0007669"/>
    <property type="project" value="TreeGrafter"/>
</dbReference>
<dbReference type="Gene3D" id="3.30.2010.30">
    <property type="match status" value="1"/>
</dbReference>
<dbReference type="GO" id="GO:0005737">
    <property type="term" value="C:cytoplasm"/>
    <property type="evidence" value="ECO:0007669"/>
    <property type="project" value="TreeGrafter"/>
</dbReference>
<dbReference type="InterPro" id="IPR042097">
    <property type="entry name" value="Aminopeptidase_N-like_N_sf"/>
</dbReference>
<dbReference type="PANTHER" id="PTHR11533:SF299">
    <property type="entry name" value="AMINOPEPTIDASE"/>
    <property type="match status" value="1"/>
</dbReference>
<organism evidence="2 3">
    <name type="scientific">Fusarium globosum</name>
    <dbReference type="NCBI Taxonomy" id="78864"/>
    <lineage>
        <taxon>Eukaryota</taxon>
        <taxon>Fungi</taxon>
        <taxon>Dikarya</taxon>
        <taxon>Ascomycota</taxon>
        <taxon>Pezizomycotina</taxon>
        <taxon>Sordariomycetes</taxon>
        <taxon>Hypocreomycetidae</taxon>
        <taxon>Hypocreales</taxon>
        <taxon>Nectriaceae</taxon>
        <taxon>Fusarium</taxon>
        <taxon>Fusarium fujikuroi species complex</taxon>
    </lineage>
</organism>
<name>A0A8H5XKT2_9HYPO</name>
<keyword evidence="2" id="KW-0645">Protease</keyword>
<proteinExistence type="predicted"/>
<evidence type="ECO:0000313" key="3">
    <source>
        <dbReference type="Proteomes" id="UP000532311"/>
    </source>
</evidence>
<dbReference type="GO" id="GO:0042277">
    <property type="term" value="F:peptide binding"/>
    <property type="evidence" value="ECO:0007669"/>
    <property type="project" value="TreeGrafter"/>
</dbReference>
<keyword evidence="2" id="KW-0378">Hydrolase</keyword>
<keyword evidence="2" id="KW-0031">Aminopeptidase</keyword>
<dbReference type="GO" id="GO:0008270">
    <property type="term" value="F:zinc ion binding"/>
    <property type="evidence" value="ECO:0007669"/>
    <property type="project" value="TreeGrafter"/>
</dbReference>
<evidence type="ECO:0000313" key="2">
    <source>
        <dbReference type="EMBL" id="KAF5695574.1"/>
    </source>
</evidence>
<keyword evidence="3" id="KW-1185">Reference proteome</keyword>
<dbReference type="SUPFAM" id="SSF63737">
    <property type="entry name" value="Leukotriene A4 hydrolase N-terminal domain"/>
    <property type="match status" value="1"/>
</dbReference>
<feature type="domain" description="Aminopeptidase N-like N-terminal" evidence="1">
    <location>
        <begin position="57"/>
        <end position="128"/>
    </location>
</feature>
<comment type="caution">
    <text evidence="2">The sequence shown here is derived from an EMBL/GenBank/DDBJ whole genome shotgun (WGS) entry which is preliminary data.</text>
</comment>
<dbReference type="Gene3D" id="2.60.40.1730">
    <property type="entry name" value="tricorn interacting facor f3 domain"/>
    <property type="match status" value="1"/>
</dbReference>
<reference evidence="2 3" key="1">
    <citation type="submission" date="2020-05" db="EMBL/GenBank/DDBJ databases">
        <title>Identification and distribution of gene clusters putatively required for synthesis of sphingolipid metabolism inhibitors in phylogenetically diverse species of the filamentous fungus Fusarium.</title>
        <authorList>
            <person name="Kim H.-S."/>
            <person name="Busman M."/>
            <person name="Brown D.W."/>
            <person name="Divon H."/>
            <person name="Uhlig S."/>
            <person name="Proctor R.H."/>
        </authorList>
    </citation>
    <scope>NUCLEOTIDE SEQUENCE [LARGE SCALE GENOMIC DNA]</scope>
    <source>
        <strain evidence="2 3">NRRL 26131</strain>
    </source>
</reference>
<dbReference type="EMBL" id="JAAQPF010000960">
    <property type="protein sequence ID" value="KAF5695574.1"/>
    <property type="molecule type" value="Genomic_DNA"/>
</dbReference>
<dbReference type="PANTHER" id="PTHR11533">
    <property type="entry name" value="PROTEASE M1 ZINC METALLOPROTEASE"/>
    <property type="match status" value="1"/>
</dbReference>
<evidence type="ECO:0000259" key="1">
    <source>
        <dbReference type="Pfam" id="PF17900"/>
    </source>
</evidence>
<protein>
    <submittedName>
        <fullName evidence="2">Aminopeptidase 2</fullName>
    </submittedName>
</protein>
<dbReference type="Pfam" id="PF17900">
    <property type="entry name" value="Peptidase_M1_N"/>
    <property type="match status" value="1"/>
</dbReference>
<dbReference type="GO" id="GO:0006508">
    <property type="term" value="P:proteolysis"/>
    <property type="evidence" value="ECO:0007669"/>
    <property type="project" value="TreeGrafter"/>
</dbReference>
<dbReference type="InterPro" id="IPR045357">
    <property type="entry name" value="Aminopeptidase_N-like_N"/>
</dbReference>
<dbReference type="AlphaFoldDB" id="A0A8H5XKT2"/>
<sequence>MEKKERIFLPTSVNPTAQKFMLCTDFEEEKFEGLVTLNCTVNDASVRFQGDSSGVLDPVSYNEAHETVKFEIPQEIKPEDHNELTIVLEYTGKFRSDLTGLYQASYETDDGVKHRIAATAMEPTYAREVECTNSGILMSVFCPLLSEGESTFAADLAAKALQLFEDCFELPYPLPKPDLIGVP</sequence>
<dbReference type="Proteomes" id="UP000532311">
    <property type="component" value="Unassembled WGS sequence"/>
</dbReference>
<accession>A0A8H5XKT2</accession>
<dbReference type="GO" id="GO:0070006">
    <property type="term" value="F:metalloaminopeptidase activity"/>
    <property type="evidence" value="ECO:0007669"/>
    <property type="project" value="TreeGrafter"/>
</dbReference>
<dbReference type="InterPro" id="IPR050344">
    <property type="entry name" value="Peptidase_M1_aminopeptidases"/>
</dbReference>
<gene>
    <name evidence="2" type="ORF">FGLOB1_13995</name>
</gene>